<evidence type="ECO:0000313" key="6">
    <source>
        <dbReference type="EMBL" id="GMK58147.1"/>
    </source>
</evidence>
<dbReference type="InterPro" id="IPR039771">
    <property type="entry name" value="Csl4"/>
</dbReference>
<dbReference type="InterPro" id="IPR012340">
    <property type="entry name" value="NA-bd_OB-fold"/>
</dbReference>
<organism evidence="6 7">
    <name type="scientific">Cutaneotrichosporon spelunceum</name>
    <dbReference type="NCBI Taxonomy" id="1672016"/>
    <lineage>
        <taxon>Eukaryota</taxon>
        <taxon>Fungi</taxon>
        <taxon>Dikarya</taxon>
        <taxon>Basidiomycota</taxon>
        <taxon>Agaricomycotina</taxon>
        <taxon>Tremellomycetes</taxon>
        <taxon>Trichosporonales</taxon>
        <taxon>Trichosporonaceae</taxon>
        <taxon>Cutaneotrichosporon</taxon>
    </lineage>
</organism>
<dbReference type="SUPFAM" id="SSF50249">
    <property type="entry name" value="Nucleic acid-binding proteins"/>
    <property type="match status" value="1"/>
</dbReference>
<evidence type="ECO:0000259" key="5">
    <source>
        <dbReference type="PROSITE" id="PS50126"/>
    </source>
</evidence>
<comment type="subcellular location">
    <subcellularLocation>
        <location evidence="1">Nucleus</location>
        <location evidence="1">Nucleolus</location>
    </subcellularLocation>
</comment>
<name>A0AAD3YDN7_9TREE</name>
<dbReference type="GO" id="GO:0003723">
    <property type="term" value="F:RNA binding"/>
    <property type="evidence" value="ECO:0007669"/>
    <property type="project" value="InterPro"/>
</dbReference>
<dbReference type="Proteomes" id="UP001222932">
    <property type="component" value="Unassembled WGS sequence"/>
</dbReference>
<keyword evidence="7" id="KW-1185">Reference proteome</keyword>
<protein>
    <recommendedName>
        <fullName evidence="5">S1 motif domain-containing protein</fullName>
    </recommendedName>
</protein>
<evidence type="ECO:0000256" key="4">
    <source>
        <dbReference type="SAM" id="MobiDB-lite"/>
    </source>
</evidence>
<dbReference type="PANTHER" id="PTHR12686">
    <property type="entry name" value="3'-5' EXORIBONUCLEASE CSL4-RELATED"/>
    <property type="match status" value="1"/>
</dbReference>
<dbReference type="PROSITE" id="PS50126">
    <property type="entry name" value="S1"/>
    <property type="match status" value="1"/>
</dbReference>
<dbReference type="AlphaFoldDB" id="A0AAD3YDN7"/>
<dbReference type="EMBL" id="BTCM01000005">
    <property type="protein sequence ID" value="GMK58147.1"/>
    <property type="molecule type" value="Genomic_DNA"/>
</dbReference>
<dbReference type="PANTHER" id="PTHR12686:SF8">
    <property type="entry name" value="EXOSOME COMPLEX COMPONENT CSL4"/>
    <property type="match status" value="1"/>
</dbReference>
<dbReference type="GO" id="GO:0005730">
    <property type="term" value="C:nucleolus"/>
    <property type="evidence" value="ECO:0007669"/>
    <property type="project" value="UniProtKB-SubCell"/>
</dbReference>
<dbReference type="GO" id="GO:0005737">
    <property type="term" value="C:cytoplasm"/>
    <property type="evidence" value="ECO:0007669"/>
    <property type="project" value="TreeGrafter"/>
</dbReference>
<feature type="compositionally biased region" description="Basic and acidic residues" evidence="4">
    <location>
        <begin position="1"/>
        <end position="10"/>
    </location>
</feature>
<dbReference type="InterPro" id="IPR003029">
    <property type="entry name" value="S1_domain"/>
</dbReference>
<dbReference type="Gene3D" id="2.40.50.140">
    <property type="entry name" value="Nucleic acid-binding proteins"/>
    <property type="match status" value="1"/>
</dbReference>
<keyword evidence="2" id="KW-0963">Cytoplasm</keyword>
<sequence>MNQSGDSDHPKARHVRQLQGGDDASFLSTTNNTSLLVMSQILLPGQPLPAAFNTTPLPQCGSGCYERDGRILASIVGRPVRDGSVVSVVGKQDAGAVPDIDAIVTGQVSRLSPTQASITIQIVNDRTVAESTEEITGVVRVSDIRLTERDKVRMGECFRLGDIVKAKVVSLGDARSYYLSTAANELGVVYAVSEDGNPLLPISYQEMEDPVTGRTEKRKVAKPDGV</sequence>
<dbReference type="FunFam" id="2.40.50.140:FF:000223">
    <property type="entry name" value="Chromosome 1, whole genome shotgun sequence"/>
    <property type="match status" value="1"/>
</dbReference>
<dbReference type="GO" id="GO:0006396">
    <property type="term" value="P:RNA processing"/>
    <property type="evidence" value="ECO:0007669"/>
    <property type="project" value="InterPro"/>
</dbReference>
<evidence type="ECO:0000313" key="7">
    <source>
        <dbReference type="Proteomes" id="UP001222932"/>
    </source>
</evidence>
<evidence type="ECO:0000256" key="2">
    <source>
        <dbReference type="ARBA" id="ARBA00022490"/>
    </source>
</evidence>
<dbReference type="GO" id="GO:0000176">
    <property type="term" value="C:nuclear exosome (RNase complex)"/>
    <property type="evidence" value="ECO:0007669"/>
    <property type="project" value="TreeGrafter"/>
</dbReference>
<keyword evidence="3" id="KW-0271">Exosome</keyword>
<evidence type="ECO:0000256" key="3">
    <source>
        <dbReference type="ARBA" id="ARBA00022835"/>
    </source>
</evidence>
<reference evidence="6" key="1">
    <citation type="journal article" date="2023" name="BMC Genomics">
        <title>Chromosome-level genome assemblies of Cutaneotrichosporon spp. (Trichosporonales, Basidiomycota) reveal imbalanced evolution between nucleotide sequences and chromosome synteny.</title>
        <authorList>
            <person name="Kobayashi Y."/>
            <person name="Kayamori A."/>
            <person name="Aoki K."/>
            <person name="Shiwa Y."/>
            <person name="Matsutani M."/>
            <person name="Fujita N."/>
            <person name="Sugita T."/>
            <person name="Iwasaki W."/>
            <person name="Tanaka N."/>
            <person name="Takashima M."/>
        </authorList>
    </citation>
    <scope>NUCLEOTIDE SEQUENCE</scope>
    <source>
        <strain evidence="6">HIS016</strain>
    </source>
</reference>
<evidence type="ECO:0000256" key="1">
    <source>
        <dbReference type="ARBA" id="ARBA00004604"/>
    </source>
</evidence>
<reference evidence="6" key="2">
    <citation type="submission" date="2023-06" db="EMBL/GenBank/DDBJ databases">
        <authorList>
            <person name="Kobayashi Y."/>
            <person name="Kayamori A."/>
            <person name="Aoki K."/>
            <person name="Shiwa Y."/>
            <person name="Fujita N."/>
            <person name="Sugita T."/>
            <person name="Iwasaki W."/>
            <person name="Tanaka N."/>
            <person name="Takashima M."/>
        </authorList>
    </citation>
    <scope>NUCLEOTIDE SEQUENCE</scope>
    <source>
        <strain evidence="6">HIS016</strain>
    </source>
</reference>
<dbReference type="Pfam" id="PF10447">
    <property type="entry name" value="EXOSC1"/>
    <property type="match status" value="1"/>
</dbReference>
<accession>A0AAD3YDN7</accession>
<dbReference type="InterPro" id="IPR019495">
    <property type="entry name" value="EXOSC1_C"/>
</dbReference>
<feature type="region of interest" description="Disordered" evidence="4">
    <location>
        <begin position="1"/>
        <end position="24"/>
    </location>
</feature>
<comment type="caution">
    <text evidence="6">The sequence shown here is derived from an EMBL/GenBank/DDBJ whole genome shotgun (WGS) entry which is preliminary data.</text>
</comment>
<feature type="domain" description="S1 motif" evidence="5">
    <location>
        <begin position="101"/>
        <end position="182"/>
    </location>
</feature>
<proteinExistence type="predicted"/>
<gene>
    <name evidence="6" type="ORF">CspeluHIS016_0501790</name>
</gene>